<evidence type="ECO:0000313" key="2">
    <source>
        <dbReference type="EnsemblPlants" id="AET4Gv20763500.16"/>
    </source>
</evidence>
<reference evidence="3" key="2">
    <citation type="journal article" date="2017" name="Nat. Plants">
        <title>The Aegilops tauschii genome reveals multiple impacts of transposons.</title>
        <authorList>
            <person name="Zhao G."/>
            <person name="Zou C."/>
            <person name="Li K."/>
            <person name="Wang K."/>
            <person name="Li T."/>
            <person name="Gao L."/>
            <person name="Zhang X."/>
            <person name="Wang H."/>
            <person name="Yang Z."/>
            <person name="Liu X."/>
            <person name="Jiang W."/>
            <person name="Mao L."/>
            <person name="Kong X."/>
            <person name="Jiao Y."/>
            <person name="Jia J."/>
        </authorList>
    </citation>
    <scope>NUCLEOTIDE SEQUENCE [LARGE SCALE GENOMIC DNA]</scope>
    <source>
        <strain evidence="3">cv. AL8/78</strain>
    </source>
</reference>
<name>A0A453J2J0_AEGTS</name>
<reference evidence="2" key="4">
    <citation type="submission" date="2019-03" db="UniProtKB">
        <authorList>
            <consortium name="EnsemblPlants"/>
        </authorList>
    </citation>
    <scope>IDENTIFICATION</scope>
</reference>
<reference evidence="2" key="5">
    <citation type="journal article" date="2021" name="G3 (Bethesda)">
        <title>Aegilops tauschii genome assembly Aet v5.0 features greater sequence contiguity and improved annotation.</title>
        <authorList>
            <person name="Wang L."/>
            <person name="Zhu T."/>
            <person name="Rodriguez J.C."/>
            <person name="Deal K.R."/>
            <person name="Dubcovsky J."/>
            <person name="McGuire P.E."/>
            <person name="Lux T."/>
            <person name="Spannagl M."/>
            <person name="Mayer K.F.X."/>
            <person name="Baldrich P."/>
            <person name="Meyers B.C."/>
            <person name="Huo N."/>
            <person name="Gu Y.Q."/>
            <person name="Zhou H."/>
            <person name="Devos K.M."/>
            <person name="Bennetzen J.L."/>
            <person name="Unver T."/>
            <person name="Budak H."/>
            <person name="Gulick P.J."/>
            <person name="Galiba G."/>
            <person name="Kalapos B."/>
            <person name="Nelson D.R."/>
            <person name="Li P."/>
            <person name="You F.M."/>
            <person name="Luo M.C."/>
            <person name="Dvorak J."/>
        </authorList>
    </citation>
    <scope>NUCLEOTIDE SEQUENCE [LARGE SCALE GENOMIC DNA]</scope>
    <source>
        <strain evidence="2">cv. AL8/78</strain>
    </source>
</reference>
<dbReference type="Pfam" id="PF13638">
    <property type="entry name" value="PIN_4"/>
    <property type="match status" value="1"/>
</dbReference>
<sequence>IRVAARWYQSHLGDSAKVLLVTNDRDNKRKATEEGLNAETVESYVRSLAQPGLLDLVVVPSSGDVAMEDVEDLRPSKRKIVYNEVYTKLVLIMQFSSARSCYNNHLVSNINMLP</sequence>
<dbReference type="AlphaFoldDB" id="A0A453J2J0"/>
<dbReference type="Gene3D" id="3.40.50.1010">
    <property type="entry name" value="5'-nuclease"/>
    <property type="match status" value="1"/>
</dbReference>
<dbReference type="Gramene" id="AET4Gv20763500.16">
    <property type="protein sequence ID" value="AET4Gv20763500.16"/>
    <property type="gene ID" value="AET4Gv20763500"/>
</dbReference>
<feature type="domain" description="PIN" evidence="1">
    <location>
        <begin position="1"/>
        <end position="41"/>
    </location>
</feature>
<accession>A0A453J2J0</accession>
<protein>
    <recommendedName>
        <fullName evidence="1">PIN domain-containing protein</fullName>
    </recommendedName>
</protein>
<evidence type="ECO:0000259" key="1">
    <source>
        <dbReference type="Pfam" id="PF13638"/>
    </source>
</evidence>
<dbReference type="InterPro" id="IPR002716">
    <property type="entry name" value="PIN_dom"/>
</dbReference>
<proteinExistence type="predicted"/>
<dbReference type="EnsemblPlants" id="AET4Gv20763500.16">
    <property type="protein sequence ID" value="AET4Gv20763500.16"/>
    <property type="gene ID" value="AET4Gv20763500"/>
</dbReference>
<reference evidence="3" key="1">
    <citation type="journal article" date="2014" name="Science">
        <title>Ancient hybridizations among the ancestral genomes of bread wheat.</title>
        <authorList>
            <consortium name="International Wheat Genome Sequencing Consortium,"/>
            <person name="Marcussen T."/>
            <person name="Sandve S.R."/>
            <person name="Heier L."/>
            <person name="Spannagl M."/>
            <person name="Pfeifer M."/>
            <person name="Jakobsen K.S."/>
            <person name="Wulff B.B."/>
            <person name="Steuernagel B."/>
            <person name="Mayer K.F."/>
            <person name="Olsen O.A."/>
        </authorList>
    </citation>
    <scope>NUCLEOTIDE SEQUENCE [LARGE SCALE GENOMIC DNA]</scope>
    <source>
        <strain evidence="3">cv. AL8/78</strain>
    </source>
</reference>
<keyword evidence="3" id="KW-1185">Reference proteome</keyword>
<evidence type="ECO:0000313" key="3">
    <source>
        <dbReference type="Proteomes" id="UP000015105"/>
    </source>
</evidence>
<organism evidence="2 3">
    <name type="scientific">Aegilops tauschii subsp. strangulata</name>
    <name type="common">Goatgrass</name>
    <dbReference type="NCBI Taxonomy" id="200361"/>
    <lineage>
        <taxon>Eukaryota</taxon>
        <taxon>Viridiplantae</taxon>
        <taxon>Streptophyta</taxon>
        <taxon>Embryophyta</taxon>
        <taxon>Tracheophyta</taxon>
        <taxon>Spermatophyta</taxon>
        <taxon>Magnoliopsida</taxon>
        <taxon>Liliopsida</taxon>
        <taxon>Poales</taxon>
        <taxon>Poaceae</taxon>
        <taxon>BOP clade</taxon>
        <taxon>Pooideae</taxon>
        <taxon>Triticodae</taxon>
        <taxon>Triticeae</taxon>
        <taxon>Triticinae</taxon>
        <taxon>Aegilops</taxon>
    </lineage>
</organism>
<dbReference type="Proteomes" id="UP000015105">
    <property type="component" value="Chromosome 4D"/>
</dbReference>
<reference evidence="2" key="3">
    <citation type="journal article" date="2017" name="Nature">
        <title>Genome sequence of the progenitor of the wheat D genome Aegilops tauschii.</title>
        <authorList>
            <person name="Luo M.C."/>
            <person name="Gu Y.Q."/>
            <person name="Puiu D."/>
            <person name="Wang H."/>
            <person name="Twardziok S.O."/>
            <person name="Deal K.R."/>
            <person name="Huo N."/>
            <person name="Zhu T."/>
            <person name="Wang L."/>
            <person name="Wang Y."/>
            <person name="McGuire P.E."/>
            <person name="Liu S."/>
            <person name="Long H."/>
            <person name="Ramasamy R.K."/>
            <person name="Rodriguez J.C."/>
            <person name="Van S.L."/>
            <person name="Yuan L."/>
            <person name="Wang Z."/>
            <person name="Xia Z."/>
            <person name="Xiao L."/>
            <person name="Anderson O.D."/>
            <person name="Ouyang S."/>
            <person name="Liang Y."/>
            <person name="Zimin A.V."/>
            <person name="Pertea G."/>
            <person name="Qi P."/>
            <person name="Bennetzen J.L."/>
            <person name="Dai X."/>
            <person name="Dawson M.W."/>
            <person name="Muller H.G."/>
            <person name="Kugler K."/>
            <person name="Rivarola-Duarte L."/>
            <person name="Spannagl M."/>
            <person name="Mayer K.F.X."/>
            <person name="Lu F.H."/>
            <person name="Bevan M.W."/>
            <person name="Leroy P."/>
            <person name="Li P."/>
            <person name="You F.M."/>
            <person name="Sun Q."/>
            <person name="Liu Z."/>
            <person name="Lyons E."/>
            <person name="Wicker T."/>
            <person name="Salzberg S.L."/>
            <person name="Devos K.M."/>
            <person name="Dvorak J."/>
        </authorList>
    </citation>
    <scope>NUCLEOTIDE SEQUENCE [LARGE SCALE GENOMIC DNA]</scope>
    <source>
        <strain evidence="2">cv. AL8/78</strain>
    </source>
</reference>